<proteinExistence type="predicted"/>
<name>A0ACC1J0U0_9FUNG</name>
<sequence>AFKKELGTRISEEQDFFVEMEHELAKVNDFFRQKQDLFHSRLDNIIEQQRMLDEMVGEEAEAATLHTSAKGDERVSASASKLRRLTALSSGADTNVPSPSAPLRAAKSKIKRAMLELYRGIEMLKNYRVLCYTAFIKALKKYQKTAKWCDGTDYFLDKVDSCYIATSPDLNGLARELEGMYIERYAGGSRSKGMDTLRINTSGTSRDNQGSTFRSGLLLGISLPLI</sequence>
<feature type="non-terminal residue" evidence="1">
    <location>
        <position position="1"/>
    </location>
</feature>
<evidence type="ECO:0000313" key="2">
    <source>
        <dbReference type="Proteomes" id="UP001150603"/>
    </source>
</evidence>
<gene>
    <name evidence="1" type="primary">SYG1_2</name>
    <name evidence="1" type="ORF">FBU59_006053</name>
</gene>
<dbReference type="EMBL" id="JANBPW010005101">
    <property type="protein sequence ID" value="KAJ1933356.1"/>
    <property type="molecule type" value="Genomic_DNA"/>
</dbReference>
<reference evidence="1" key="1">
    <citation type="submission" date="2022-07" db="EMBL/GenBank/DDBJ databases">
        <title>Phylogenomic reconstructions and comparative analyses of Kickxellomycotina fungi.</title>
        <authorList>
            <person name="Reynolds N.K."/>
            <person name="Stajich J.E."/>
            <person name="Barry K."/>
            <person name="Grigoriev I.V."/>
            <person name="Crous P."/>
            <person name="Smith M.E."/>
        </authorList>
    </citation>
    <scope>NUCLEOTIDE SEQUENCE</scope>
    <source>
        <strain evidence="1">NRRL 5244</strain>
    </source>
</reference>
<keyword evidence="2" id="KW-1185">Reference proteome</keyword>
<evidence type="ECO:0000313" key="1">
    <source>
        <dbReference type="EMBL" id="KAJ1933356.1"/>
    </source>
</evidence>
<feature type="non-terminal residue" evidence="1">
    <location>
        <position position="226"/>
    </location>
</feature>
<accession>A0ACC1J0U0</accession>
<dbReference type="Proteomes" id="UP001150603">
    <property type="component" value="Unassembled WGS sequence"/>
</dbReference>
<organism evidence="1 2">
    <name type="scientific">Linderina macrospora</name>
    <dbReference type="NCBI Taxonomy" id="4868"/>
    <lineage>
        <taxon>Eukaryota</taxon>
        <taxon>Fungi</taxon>
        <taxon>Fungi incertae sedis</taxon>
        <taxon>Zoopagomycota</taxon>
        <taxon>Kickxellomycotina</taxon>
        <taxon>Kickxellomycetes</taxon>
        <taxon>Kickxellales</taxon>
        <taxon>Kickxellaceae</taxon>
        <taxon>Linderina</taxon>
    </lineage>
</organism>
<comment type="caution">
    <text evidence="1">The sequence shown here is derived from an EMBL/GenBank/DDBJ whole genome shotgun (WGS) entry which is preliminary data.</text>
</comment>
<protein>
    <submittedName>
        <fullName evidence="1">Signal transduction protein</fullName>
    </submittedName>
</protein>